<name>A0A7S3QS35_DUNTE</name>
<evidence type="ECO:0000256" key="1">
    <source>
        <dbReference type="ARBA" id="ARBA00006484"/>
    </source>
</evidence>
<dbReference type="PROSITE" id="PS00061">
    <property type="entry name" value="ADH_SHORT"/>
    <property type="match status" value="1"/>
</dbReference>
<evidence type="ECO:0000256" key="3">
    <source>
        <dbReference type="RuleBase" id="RU000363"/>
    </source>
</evidence>
<proteinExistence type="inferred from homology"/>
<keyword evidence="2" id="KW-0560">Oxidoreductase</keyword>
<feature type="domain" description="Ketoreductase" evidence="4">
    <location>
        <begin position="16"/>
        <end position="206"/>
    </location>
</feature>
<dbReference type="EMBL" id="HBIP01011568">
    <property type="protein sequence ID" value="CAE0491437.1"/>
    <property type="molecule type" value="Transcribed_RNA"/>
</dbReference>
<dbReference type="FunFam" id="3.40.50.720:FF:000047">
    <property type="entry name" value="NADP-dependent L-serine/L-allo-threonine dehydrogenase"/>
    <property type="match status" value="1"/>
</dbReference>
<dbReference type="Pfam" id="PF00106">
    <property type="entry name" value="adh_short"/>
    <property type="match status" value="1"/>
</dbReference>
<dbReference type="Gene3D" id="3.40.50.720">
    <property type="entry name" value="NAD(P)-binding Rossmann-like Domain"/>
    <property type="match status" value="1"/>
</dbReference>
<evidence type="ECO:0000259" key="4">
    <source>
        <dbReference type="SMART" id="SM00822"/>
    </source>
</evidence>
<dbReference type="PANTHER" id="PTHR42901">
    <property type="entry name" value="ALCOHOL DEHYDROGENASE"/>
    <property type="match status" value="1"/>
</dbReference>
<dbReference type="InterPro" id="IPR020904">
    <property type="entry name" value="Sc_DH/Rdtase_CS"/>
</dbReference>
<comment type="similarity">
    <text evidence="1 3">Belongs to the short-chain dehydrogenases/reductases (SDR) family.</text>
</comment>
<dbReference type="AlphaFoldDB" id="A0A7S3QS35"/>
<dbReference type="InterPro" id="IPR036291">
    <property type="entry name" value="NAD(P)-bd_dom_sf"/>
</dbReference>
<evidence type="ECO:0000256" key="2">
    <source>
        <dbReference type="ARBA" id="ARBA00023002"/>
    </source>
</evidence>
<dbReference type="InterPro" id="IPR057326">
    <property type="entry name" value="KR_dom"/>
</dbReference>
<reference evidence="5" key="1">
    <citation type="submission" date="2021-01" db="EMBL/GenBank/DDBJ databases">
        <authorList>
            <person name="Corre E."/>
            <person name="Pelletier E."/>
            <person name="Niang G."/>
            <person name="Scheremetjew M."/>
            <person name="Finn R."/>
            <person name="Kale V."/>
            <person name="Holt S."/>
            <person name="Cochrane G."/>
            <person name="Meng A."/>
            <person name="Brown T."/>
            <person name="Cohen L."/>
        </authorList>
    </citation>
    <scope>NUCLEOTIDE SEQUENCE</scope>
    <source>
        <strain evidence="5">CCMP1320</strain>
    </source>
</reference>
<protein>
    <recommendedName>
        <fullName evidence="4">Ketoreductase domain-containing protein</fullName>
    </recommendedName>
</protein>
<organism evidence="5">
    <name type="scientific">Dunaliella tertiolecta</name>
    <name type="common">Green alga</name>
    <dbReference type="NCBI Taxonomy" id="3047"/>
    <lineage>
        <taxon>Eukaryota</taxon>
        <taxon>Viridiplantae</taxon>
        <taxon>Chlorophyta</taxon>
        <taxon>core chlorophytes</taxon>
        <taxon>Chlorophyceae</taxon>
        <taxon>CS clade</taxon>
        <taxon>Chlamydomonadales</taxon>
        <taxon>Dunaliellaceae</taxon>
        <taxon>Dunaliella</taxon>
    </lineage>
</organism>
<dbReference type="PRINTS" id="PR00081">
    <property type="entry name" value="GDHRDH"/>
</dbReference>
<dbReference type="GO" id="GO:0016616">
    <property type="term" value="F:oxidoreductase activity, acting on the CH-OH group of donors, NAD or NADP as acceptor"/>
    <property type="evidence" value="ECO:0007669"/>
    <property type="project" value="UniProtKB-ARBA"/>
</dbReference>
<dbReference type="InterPro" id="IPR002347">
    <property type="entry name" value="SDR_fam"/>
</dbReference>
<gene>
    <name evidence="5" type="ORF">DTER00134_LOCUS6510</name>
</gene>
<dbReference type="SUPFAM" id="SSF51735">
    <property type="entry name" value="NAD(P)-binding Rossmann-fold domains"/>
    <property type="match status" value="1"/>
</dbReference>
<dbReference type="PANTHER" id="PTHR42901:SF1">
    <property type="entry name" value="ALCOHOL DEHYDROGENASE"/>
    <property type="match status" value="1"/>
</dbReference>
<dbReference type="PRINTS" id="PR00080">
    <property type="entry name" value="SDRFAMILY"/>
</dbReference>
<dbReference type="SMART" id="SM00822">
    <property type="entry name" value="PKS_KR"/>
    <property type="match status" value="1"/>
</dbReference>
<sequence>MMPASSLYQPADIKGKVVLITGASAGFGEAFAYRFAELGCRLVLVARRMERLQALAESLHAKYGALGCKCHPVCLDVRDIPACEALPSRLPAEFAQVDILINNAGLALGLAGVQDNSMQNMQIMLETNVLAVMALTKAFLSTSMLPRNEGHIINISSTAGQEAYPGGSGYNASKFALSGYSTAARHDLVGTNIRVTVISPGAVQTEFSLVRFNGDAERATSVYKGYNNLLAQDVADNVVYAATRPSRVQIAEITVTSVHQSGAKYTARPFLESQQQ</sequence>
<accession>A0A7S3QS35</accession>
<evidence type="ECO:0000313" key="5">
    <source>
        <dbReference type="EMBL" id="CAE0491437.1"/>
    </source>
</evidence>